<evidence type="ECO:0000256" key="1">
    <source>
        <dbReference type="SAM" id="Phobius"/>
    </source>
</evidence>
<dbReference type="Proteomes" id="UP000718593">
    <property type="component" value="Unassembled WGS sequence"/>
</dbReference>
<keyword evidence="1" id="KW-0472">Membrane</keyword>
<gene>
    <name evidence="2" type="ORF">HXL68_06280</name>
</gene>
<proteinExistence type="predicted"/>
<accession>A0A930BRR6</accession>
<protein>
    <submittedName>
        <fullName evidence="2">Uncharacterized protein</fullName>
    </submittedName>
</protein>
<comment type="caution">
    <text evidence="2">The sequence shown here is derived from an EMBL/GenBank/DDBJ whole genome shotgun (WGS) entry which is preliminary data.</text>
</comment>
<reference evidence="2" key="1">
    <citation type="submission" date="2020-04" db="EMBL/GenBank/DDBJ databases">
        <title>Deep metagenomics examines the oral microbiome during advanced dental caries in children, revealing novel taxa and co-occurrences with host molecules.</title>
        <authorList>
            <person name="Baker J.L."/>
            <person name="Morton J.T."/>
            <person name="Dinis M."/>
            <person name="Alvarez R."/>
            <person name="Tran N.C."/>
            <person name="Knight R."/>
            <person name="Edlund A."/>
        </authorList>
    </citation>
    <scope>NUCLEOTIDE SEQUENCE</scope>
    <source>
        <strain evidence="2">JCVI_32_bin.24</strain>
    </source>
</reference>
<dbReference type="EMBL" id="JABZMI010000092">
    <property type="protein sequence ID" value="MBF1164630.1"/>
    <property type="molecule type" value="Genomic_DNA"/>
</dbReference>
<evidence type="ECO:0000313" key="2">
    <source>
        <dbReference type="EMBL" id="MBF1164630.1"/>
    </source>
</evidence>
<organism evidence="2 3">
    <name type="scientific">Dechloromonas agitata</name>
    <dbReference type="NCBI Taxonomy" id="73030"/>
    <lineage>
        <taxon>Bacteria</taxon>
        <taxon>Pseudomonadati</taxon>
        <taxon>Pseudomonadota</taxon>
        <taxon>Betaproteobacteria</taxon>
        <taxon>Rhodocyclales</taxon>
        <taxon>Azonexaceae</taxon>
        <taxon>Dechloromonas</taxon>
    </lineage>
</organism>
<sequence>MTRSLRGLLAGVASLPVFWWLLSELAMLYEMSLVPGSSRADLGDDFGLGILLFFVVTPLSLLASIILGIIVFRRGS</sequence>
<evidence type="ECO:0000313" key="3">
    <source>
        <dbReference type="Proteomes" id="UP000718593"/>
    </source>
</evidence>
<keyword evidence="1" id="KW-0812">Transmembrane</keyword>
<feature type="transmembrane region" description="Helical" evidence="1">
    <location>
        <begin position="50"/>
        <end position="72"/>
    </location>
</feature>
<name>A0A930BRR6_9RHOO</name>
<dbReference type="AlphaFoldDB" id="A0A930BRR6"/>
<keyword evidence="1" id="KW-1133">Transmembrane helix</keyword>